<evidence type="ECO:0000313" key="2">
    <source>
        <dbReference type="EMBL" id="CAG6689272.1"/>
    </source>
</evidence>
<proteinExistence type="predicted"/>
<organism evidence="2">
    <name type="scientific">Cacopsylla melanoneura</name>
    <dbReference type="NCBI Taxonomy" id="428564"/>
    <lineage>
        <taxon>Eukaryota</taxon>
        <taxon>Metazoa</taxon>
        <taxon>Ecdysozoa</taxon>
        <taxon>Arthropoda</taxon>
        <taxon>Hexapoda</taxon>
        <taxon>Insecta</taxon>
        <taxon>Pterygota</taxon>
        <taxon>Neoptera</taxon>
        <taxon>Paraneoptera</taxon>
        <taxon>Hemiptera</taxon>
        <taxon>Sternorrhyncha</taxon>
        <taxon>Psylloidea</taxon>
        <taxon>Psyllidae</taxon>
        <taxon>Psyllinae</taxon>
        <taxon>Cacopsylla</taxon>
    </lineage>
</organism>
<dbReference type="EMBL" id="HBUF01291166">
    <property type="protein sequence ID" value="CAG6689272.1"/>
    <property type="molecule type" value="Transcribed_RNA"/>
</dbReference>
<feature type="compositionally biased region" description="Polar residues" evidence="1">
    <location>
        <begin position="39"/>
        <end position="48"/>
    </location>
</feature>
<accession>A0A8D8TNG7</accession>
<dbReference type="AlphaFoldDB" id="A0A8D8TNG7"/>
<sequence>MGSPISCMSMPFRRDLILSIFRFERGFTFPESEMPPNPQSSGSDCTSRNSSLRLRLWAGDLENFFLDMTGEVTGDVRGLSVCNRCTMLLNMVLTLTWILQQRFYPQEEHIEQIMED</sequence>
<name>A0A8D8TNG7_9HEMI</name>
<feature type="region of interest" description="Disordered" evidence="1">
    <location>
        <begin position="28"/>
        <end position="48"/>
    </location>
</feature>
<reference evidence="2" key="1">
    <citation type="submission" date="2021-05" db="EMBL/GenBank/DDBJ databases">
        <authorList>
            <person name="Alioto T."/>
            <person name="Alioto T."/>
            <person name="Gomez Garrido J."/>
        </authorList>
    </citation>
    <scope>NUCLEOTIDE SEQUENCE</scope>
</reference>
<evidence type="ECO:0000256" key="1">
    <source>
        <dbReference type="SAM" id="MobiDB-lite"/>
    </source>
</evidence>
<protein>
    <submittedName>
        <fullName evidence="2">Uncharacterized protein</fullName>
    </submittedName>
</protein>